<evidence type="ECO:0000256" key="16">
    <source>
        <dbReference type="HAMAP-Rule" id="MF_00037"/>
    </source>
</evidence>
<evidence type="ECO:0000256" key="13">
    <source>
        <dbReference type="ARBA" id="ARBA00023306"/>
    </source>
</evidence>
<evidence type="ECO:0000256" key="10">
    <source>
        <dbReference type="ARBA" id="ARBA00022960"/>
    </source>
</evidence>
<evidence type="ECO:0000256" key="2">
    <source>
        <dbReference type="ARBA" id="ARBA00003921"/>
    </source>
</evidence>
<evidence type="ECO:0000256" key="14">
    <source>
        <dbReference type="ARBA" id="ARBA00023316"/>
    </source>
</evidence>
<keyword evidence="5 16" id="KW-0963">Cytoplasm</keyword>
<gene>
    <name evidence="16 18" type="primary">murB</name>
    <name evidence="18" type="ORF">IAD50_05950</name>
</gene>
<evidence type="ECO:0000256" key="6">
    <source>
        <dbReference type="ARBA" id="ARBA00022618"/>
    </source>
</evidence>
<comment type="pathway">
    <text evidence="4 16">Cell wall biogenesis; peptidoglycan biosynthesis.</text>
</comment>
<keyword evidence="12 16" id="KW-0560">Oxidoreductase</keyword>
<dbReference type="Gene3D" id="3.90.78.10">
    <property type="entry name" value="UDP-N-acetylenolpyruvoylglucosamine reductase, C-terminal domain"/>
    <property type="match status" value="1"/>
</dbReference>
<evidence type="ECO:0000256" key="3">
    <source>
        <dbReference type="ARBA" id="ARBA00004496"/>
    </source>
</evidence>
<keyword evidence="11 16" id="KW-0573">Peptidoglycan synthesis</keyword>
<keyword evidence="6 16" id="KW-0132">Cell division</keyword>
<feature type="domain" description="FAD-binding PCMH-type" evidence="17">
    <location>
        <begin position="27"/>
        <end position="199"/>
    </location>
</feature>
<dbReference type="EC" id="1.3.1.98" evidence="16"/>
<comment type="caution">
    <text evidence="18">The sequence shown here is derived from an EMBL/GenBank/DDBJ whole genome shotgun (WGS) entry which is preliminary data.</text>
</comment>
<dbReference type="GO" id="GO:0051301">
    <property type="term" value="P:cell division"/>
    <property type="evidence" value="ECO:0007669"/>
    <property type="project" value="UniProtKB-KW"/>
</dbReference>
<reference evidence="18" key="2">
    <citation type="journal article" date="2021" name="PeerJ">
        <title>Extensive microbial diversity within the chicken gut microbiome revealed by metagenomics and culture.</title>
        <authorList>
            <person name="Gilroy R."/>
            <person name="Ravi A."/>
            <person name="Getino M."/>
            <person name="Pursley I."/>
            <person name="Horton D.L."/>
            <person name="Alikhan N.F."/>
            <person name="Baker D."/>
            <person name="Gharbi K."/>
            <person name="Hall N."/>
            <person name="Watson M."/>
            <person name="Adriaenssens E.M."/>
            <person name="Foster-Nyarko E."/>
            <person name="Jarju S."/>
            <person name="Secka A."/>
            <person name="Antonio M."/>
            <person name="Oren A."/>
            <person name="Chaudhuri R.R."/>
            <person name="La Ragione R."/>
            <person name="Hildebrand F."/>
            <person name="Pallen M.J."/>
        </authorList>
    </citation>
    <scope>NUCLEOTIDE SEQUENCE</scope>
    <source>
        <strain evidence="18">CHK195-4489</strain>
    </source>
</reference>
<organism evidence="18 19">
    <name type="scientific">Candidatus Egerieisoma faecipullorum</name>
    <dbReference type="NCBI Taxonomy" id="2840963"/>
    <lineage>
        <taxon>Bacteria</taxon>
        <taxon>Bacillati</taxon>
        <taxon>Bacillota</taxon>
        <taxon>Clostridia</taxon>
        <taxon>Eubacteriales</taxon>
        <taxon>Clostridiaceae</taxon>
        <taxon>Clostridiaceae incertae sedis</taxon>
        <taxon>Candidatus Egerieisoma</taxon>
    </lineage>
</organism>
<comment type="subcellular location">
    <subcellularLocation>
        <location evidence="3 16">Cytoplasm</location>
    </subcellularLocation>
</comment>
<feature type="active site" evidence="16">
    <location>
        <position position="178"/>
    </location>
</feature>
<dbReference type="Pfam" id="PF01565">
    <property type="entry name" value="FAD_binding_4"/>
    <property type="match status" value="1"/>
</dbReference>
<dbReference type="InterPro" id="IPR003170">
    <property type="entry name" value="MurB"/>
</dbReference>
<sequence>MYAELEKILPRDSFFFDEPLKKHTTFRIGGPADVLAAPREDAQLLALLAYIRSAGLRSVIIGNGSNVLFPDRGFRGIVIKLGAEFSGVTLHEEDDEIVTLHARAGTLLSRLANTACEAGLGGLEFAAGIPGSVGGAVLMNAGAYDGEISQLVFKSTYIDAQRLSVSVKTGAAHAFAYRCSSYQEDHGVILSADFRLRRRDKAEILMKMKELNARRLAKQPLEYPSAGSAFKRPQGFYAGKLIEECGLKGYSCGGARVSEKHCGFIVNTGGATCEDVLHVIEYIRKTVFEQKGVMLEPEIKIIEG</sequence>
<feature type="active site" evidence="16">
    <location>
        <position position="298"/>
    </location>
</feature>
<protein>
    <recommendedName>
        <fullName evidence="16">UDP-N-acetylenolpyruvoylglucosamine reductase</fullName>
        <ecNumber evidence="16">1.3.1.98</ecNumber>
    </recommendedName>
    <alternativeName>
        <fullName evidence="16">UDP-N-acetylmuramate dehydrogenase</fullName>
    </alternativeName>
</protein>
<evidence type="ECO:0000256" key="11">
    <source>
        <dbReference type="ARBA" id="ARBA00022984"/>
    </source>
</evidence>
<dbReference type="HAMAP" id="MF_00037">
    <property type="entry name" value="MurB"/>
    <property type="match status" value="1"/>
</dbReference>
<dbReference type="InterPro" id="IPR036318">
    <property type="entry name" value="FAD-bd_PCMH-like_sf"/>
</dbReference>
<comment type="cofactor">
    <cofactor evidence="1 16">
        <name>FAD</name>
        <dbReference type="ChEBI" id="CHEBI:57692"/>
    </cofactor>
</comment>
<evidence type="ECO:0000256" key="4">
    <source>
        <dbReference type="ARBA" id="ARBA00004752"/>
    </source>
</evidence>
<name>A0A9D1I7U1_9CLOT</name>
<dbReference type="Proteomes" id="UP000824089">
    <property type="component" value="Unassembled WGS sequence"/>
</dbReference>
<dbReference type="InterPro" id="IPR016166">
    <property type="entry name" value="FAD-bd_PCMH"/>
</dbReference>
<keyword evidence="10 16" id="KW-0133">Cell shape</keyword>
<dbReference type="Gene3D" id="3.30.43.10">
    <property type="entry name" value="Uridine Diphospho-n-acetylenolpyruvylglucosamine Reductase, domain 2"/>
    <property type="match status" value="1"/>
</dbReference>
<dbReference type="PROSITE" id="PS51387">
    <property type="entry name" value="FAD_PCMH"/>
    <property type="match status" value="1"/>
</dbReference>
<dbReference type="GO" id="GO:0005829">
    <property type="term" value="C:cytosol"/>
    <property type="evidence" value="ECO:0007669"/>
    <property type="project" value="TreeGrafter"/>
</dbReference>
<dbReference type="Gene3D" id="3.30.465.10">
    <property type="match status" value="1"/>
</dbReference>
<reference evidence="18" key="1">
    <citation type="submission" date="2020-10" db="EMBL/GenBank/DDBJ databases">
        <authorList>
            <person name="Gilroy R."/>
        </authorList>
    </citation>
    <scope>NUCLEOTIDE SEQUENCE</scope>
    <source>
        <strain evidence="18">CHK195-4489</strain>
    </source>
</reference>
<dbReference type="NCBIfam" id="TIGR00179">
    <property type="entry name" value="murB"/>
    <property type="match status" value="1"/>
</dbReference>
<dbReference type="GO" id="GO:0008360">
    <property type="term" value="P:regulation of cell shape"/>
    <property type="evidence" value="ECO:0007669"/>
    <property type="project" value="UniProtKB-KW"/>
</dbReference>
<comment type="catalytic activity">
    <reaction evidence="15 16">
        <text>UDP-N-acetyl-alpha-D-muramate + NADP(+) = UDP-N-acetyl-3-O-(1-carboxyvinyl)-alpha-D-glucosamine + NADPH + H(+)</text>
        <dbReference type="Rhea" id="RHEA:12248"/>
        <dbReference type="ChEBI" id="CHEBI:15378"/>
        <dbReference type="ChEBI" id="CHEBI:57783"/>
        <dbReference type="ChEBI" id="CHEBI:58349"/>
        <dbReference type="ChEBI" id="CHEBI:68483"/>
        <dbReference type="ChEBI" id="CHEBI:70757"/>
        <dbReference type="EC" id="1.3.1.98"/>
    </reaction>
</comment>
<keyword evidence="8 16" id="KW-0274">FAD</keyword>
<dbReference type="SUPFAM" id="SSF56194">
    <property type="entry name" value="Uridine diphospho-N-Acetylenolpyruvylglucosamine reductase, MurB, C-terminal domain"/>
    <property type="match status" value="1"/>
</dbReference>
<keyword evidence="14 16" id="KW-0961">Cell wall biogenesis/degradation</keyword>
<comment type="function">
    <text evidence="2 16">Cell wall formation.</text>
</comment>
<dbReference type="InterPro" id="IPR011601">
    <property type="entry name" value="MurB_C"/>
</dbReference>
<dbReference type="GO" id="GO:0071555">
    <property type="term" value="P:cell wall organization"/>
    <property type="evidence" value="ECO:0007669"/>
    <property type="project" value="UniProtKB-KW"/>
</dbReference>
<dbReference type="NCBIfam" id="NF010480">
    <property type="entry name" value="PRK13905.1"/>
    <property type="match status" value="1"/>
</dbReference>
<evidence type="ECO:0000256" key="1">
    <source>
        <dbReference type="ARBA" id="ARBA00001974"/>
    </source>
</evidence>
<keyword evidence="13 16" id="KW-0131">Cell cycle</keyword>
<dbReference type="PANTHER" id="PTHR21071:SF4">
    <property type="entry name" value="UDP-N-ACETYLENOLPYRUVOYLGLUCOSAMINE REDUCTASE"/>
    <property type="match status" value="1"/>
</dbReference>
<evidence type="ECO:0000256" key="15">
    <source>
        <dbReference type="ARBA" id="ARBA00048914"/>
    </source>
</evidence>
<dbReference type="InterPro" id="IPR016167">
    <property type="entry name" value="FAD-bd_PCMH_sub1"/>
</dbReference>
<evidence type="ECO:0000256" key="9">
    <source>
        <dbReference type="ARBA" id="ARBA00022857"/>
    </source>
</evidence>
<comment type="similarity">
    <text evidence="16">Belongs to the MurB family.</text>
</comment>
<dbReference type="GO" id="GO:0009252">
    <property type="term" value="P:peptidoglycan biosynthetic process"/>
    <property type="evidence" value="ECO:0007669"/>
    <property type="project" value="UniProtKB-UniRule"/>
</dbReference>
<evidence type="ECO:0000256" key="8">
    <source>
        <dbReference type="ARBA" id="ARBA00022827"/>
    </source>
</evidence>
<evidence type="ECO:0000256" key="5">
    <source>
        <dbReference type="ARBA" id="ARBA00022490"/>
    </source>
</evidence>
<dbReference type="EMBL" id="DVMM01000125">
    <property type="protein sequence ID" value="HIU29824.1"/>
    <property type="molecule type" value="Genomic_DNA"/>
</dbReference>
<accession>A0A9D1I7U1</accession>
<evidence type="ECO:0000313" key="18">
    <source>
        <dbReference type="EMBL" id="HIU29824.1"/>
    </source>
</evidence>
<dbReference type="InterPro" id="IPR016169">
    <property type="entry name" value="FAD-bd_PCMH_sub2"/>
</dbReference>
<dbReference type="InterPro" id="IPR036635">
    <property type="entry name" value="MurB_C_sf"/>
</dbReference>
<dbReference type="InterPro" id="IPR006094">
    <property type="entry name" value="Oxid_FAD_bind_N"/>
</dbReference>
<dbReference type="GO" id="GO:0008762">
    <property type="term" value="F:UDP-N-acetylmuramate dehydrogenase activity"/>
    <property type="evidence" value="ECO:0007669"/>
    <property type="project" value="UniProtKB-UniRule"/>
</dbReference>
<evidence type="ECO:0000256" key="12">
    <source>
        <dbReference type="ARBA" id="ARBA00023002"/>
    </source>
</evidence>
<dbReference type="PANTHER" id="PTHR21071">
    <property type="entry name" value="UDP-N-ACETYLENOLPYRUVOYLGLUCOSAMINE REDUCTASE"/>
    <property type="match status" value="1"/>
</dbReference>
<dbReference type="SUPFAM" id="SSF56176">
    <property type="entry name" value="FAD-binding/transporter-associated domain-like"/>
    <property type="match status" value="1"/>
</dbReference>
<proteinExistence type="inferred from homology"/>
<dbReference type="GO" id="GO:0071949">
    <property type="term" value="F:FAD binding"/>
    <property type="evidence" value="ECO:0007669"/>
    <property type="project" value="InterPro"/>
</dbReference>
<dbReference type="Pfam" id="PF02873">
    <property type="entry name" value="MurB_C"/>
    <property type="match status" value="1"/>
</dbReference>
<evidence type="ECO:0000259" key="17">
    <source>
        <dbReference type="PROSITE" id="PS51387"/>
    </source>
</evidence>
<keyword evidence="7 16" id="KW-0285">Flavoprotein</keyword>
<dbReference type="AlphaFoldDB" id="A0A9D1I7U1"/>
<evidence type="ECO:0000256" key="7">
    <source>
        <dbReference type="ARBA" id="ARBA00022630"/>
    </source>
</evidence>
<feature type="active site" description="Proton donor" evidence="16">
    <location>
        <position position="228"/>
    </location>
</feature>
<keyword evidence="9 16" id="KW-0521">NADP</keyword>
<evidence type="ECO:0000313" key="19">
    <source>
        <dbReference type="Proteomes" id="UP000824089"/>
    </source>
</evidence>